<evidence type="ECO:0000313" key="1">
    <source>
        <dbReference type="EMBL" id="XFO74947.1"/>
    </source>
</evidence>
<gene>
    <name evidence="1" type="ORF">SPACI_050580</name>
</gene>
<sequence length="33" mass="3485">MLKIAHVREGQILNAFQLGQSGGDGVMSVDGKK</sequence>
<proteinExistence type="predicted"/>
<dbReference type="Proteomes" id="UP000216052">
    <property type="component" value="Chromosome"/>
</dbReference>
<evidence type="ECO:0000313" key="2">
    <source>
        <dbReference type="Proteomes" id="UP000216052"/>
    </source>
</evidence>
<reference evidence="1" key="1">
    <citation type="submission" date="2024-05" db="EMBL/GenBank/DDBJ databases">
        <title>Isolation and characterization of Sporomusa carbonis sp. nov., a carboxydotrophic hydrogenogen in the genus of Sporomusa isolated from a charcoal burning pile.</title>
        <authorList>
            <person name="Boeer T."/>
            <person name="Rosenbaum F."/>
            <person name="Eysell L."/>
            <person name="Mueller V."/>
            <person name="Daniel R."/>
            <person name="Poehlein A."/>
        </authorList>
    </citation>
    <scope>NUCLEOTIDE SEQUENCE [LARGE SCALE GENOMIC DNA]</scope>
    <source>
        <strain evidence="1">DSM 3132</strain>
    </source>
</reference>
<dbReference type="EMBL" id="CP155571">
    <property type="protein sequence ID" value="XFO74947.1"/>
    <property type="molecule type" value="Genomic_DNA"/>
</dbReference>
<keyword evidence="2" id="KW-1185">Reference proteome</keyword>
<accession>A0ABZ3J953</accession>
<organism evidence="1 2">
    <name type="scientific">Sporomusa acidovorans (strain ATCC 49682 / DSM 3132 / Mol)</name>
    <dbReference type="NCBI Taxonomy" id="1123286"/>
    <lineage>
        <taxon>Bacteria</taxon>
        <taxon>Bacillati</taxon>
        <taxon>Bacillota</taxon>
        <taxon>Negativicutes</taxon>
        <taxon>Selenomonadales</taxon>
        <taxon>Sporomusaceae</taxon>
        <taxon>Sporomusa</taxon>
    </lineage>
</organism>
<protein>
    <submittedName>
        <fullName evidence="1">Uncharacterized protein</fullName>
    </submittedName>
</protein>
<name>A0ABZ3J953_SPOA4</name>